<dbReference type="PANTHER" id="PTHR23033">
    <property type="entry name" value="BETA1,3-GALACTOSYLTRANSFERASE"/>
    <property type="match status" value="1"/>
</dbReference>
<organism evidence="8 9">
    <name type="scientific">Gonium pectorale</name>
    <name type="common">Green alga</name>
    <dbReference type="NCBI Taxonomy" id="33097"/>
    <lineage>
        <taxon>Eukaryota</taxon>
        <taxon>Viridiplantae</taxon>
        <taxon>Chlorophyta</taxon>
        <taxon>core chlorophytes</taxon>
        <taxon>Chlorophyceae</taxon>
        <taxon>CS clade</taxon>
        <taxon>Chlamydomonadales</taxon>
        <taxon>Volvocaceae</taxon>
        <taxon>Gonium</taxon>
    </lineage>
</organism>
<dbReference type="Proteomes" id="UP000075714">
    <property type="component" value="Unassembled WGS sequence"/>
</dbReference>
<dbReference type="OrthoDB" id="421979at2759"/>
<keyword evidence="5" id="KW-1133">Transmembrane helix</keyword>
<comment type="subcellular location">
    <subcellularLocation>
        <location evidence="1">Membrane</location>
        <topology evidence="1">Single-pass type II membrane protein</topology>
    </subcellularLocation>
</comment>
<accession>A0A150GZS9</accession>
<feature type="signal peptide" evidence="7">
    <location>
        <begin position="1"/>
        <end position="24"/>
    </location>
</feature>
<dbReference type="PANTHER" id="PTHR23033:SF50">
    <property type="entry name" value="HEXOSYLTRANSFERASE"/>
    <property type="match status" value="1"/>
</dbReference>
<evidence type="ECO:0000256" key="5">
    <source>
        <dbReference type="ARBA" id="ARBA00022989"/>
    </source>
</evidence>
<keyword evidence="4" id="KW-0735">Signal-anchor</keyword>
<evidence type="ECO:0000313" key="9">
    <source>
        <dbReference type="Proteomes" id="UP000075714"/>
    </source>
</evidence>
<gene>
    <name evidence="8" type="ORF">GPECTOR_3g420</name>
</gene>
<comment type="caution">
    <text evidence="8">The sequence shown here is derived from an EMBL/GenBank/DDBJ whole genome shotgun (WGS) entry which is preliminary data.</text>
</comment>
<evidence type="ECO:0000256" key="4">
    <source>
        <dbReference type="ARBA" id="ARBA00022968"/>
    </source>
</evidence>
<sequence length="365" mass="40363">MREHSRRVGLCALLLLAIVRAASAEYTREDLAVTFPTDGPRSVLIEGSRIWRRGVRTHVVVGPATEAHLHTLRTHGASHGETFQLTPDFPGYPASLRAALTPLFALDAIGANNFKWLLYGDDDTVWVIPAVLRLLNDAGLNAEEPHMLTDFLTECPDPHRRYHCAEAPFVEDPRCLPCPEGRAFCPCKLPPECTQPDNWAFQNCTAHKARVLPYGGTGIIYSVGMLRLLFADDPQFFPVLALKDVSRIEPWGDRVVADAPRLRGFGFTRISAARGKGADCRRLFGTFSSYNDGGGPQANVIGLEAAIKHQPFNVRVTVSMHVRTGPLVDDKKDLMAEYLPAYRHIVHMLHRFHGNHTAPAPPSSP</sequence>
<name>A0A150GZS9_GONPE</name>
<evidence type="ECO:0000313" key="8">
    <source>
        <dbReference type="EMBL" id="KXZ55284.1"/>
    </source>
</evidence>
<dbReference type="InterPro" id="IPR026050">
    <property type="entry name" value="C1GALT1/C1GALT1_chp1"/>
</dbReference>
<evidence type="ECO:0000256" key="1">
    <source>
        <dbReference type="ARBA" id="ARBA00004606"/>
    </source>
</evidence>
<dbReference type="EMBL" id="LSYV01000004">
    <property type="protein sequence ID" value="KXZ55284.1"/>
    <property type="molecule type" value="Genomic_DNA"/>
</dbReference>
<feature type="chain" id="PRO_5007562299" description="Hexosyltransferase" evidence="7">
    <location>
        <begin position="25"/>
        <end position="365"/>
    </location>
</feature>
<proteinExistence type="inferred from homology"/>
<reference evidence="9" key="1">
    <citation type="journal article" date="2016" name="Nat. Commun.">
        <title>The Gonium pectorale genome demonstrates co-option of cell cycle regulation during the evolution of multicellularity.</title>
        <authorList>
            <person name="Hanschen E.R."/>
            <person name="Marriage T.N."/>
            <person name="Ferris P.J."/>
            <person name="Hamaji T."/>
            <person name="Toyoda A."/>
            <person name="Fujiyama A."/>
            <person name="Neme R."/>
            <person name="Noguchi H."/>
            <person name="Minakuchi Y."/>
            <person name="Suzuki M."/>
            <person name="Kawai-Toyooka H."/>
            <person name="Smith D.R."/>
            <person name="Sparks H."/>
            <person name="Anderson J."/>
            <person name="Bakaric R."/>
            <person name="Luria V."/>
            <person name="Karger A."/>
            <person name="Kirschner M.W."/>
            <person name="Durand P.M."/>
            <person name="Michod R.E."/>
            <person name="Nozaki H."/>
            <person name="Olson B.J."/>
        </authorList>
    </citation>
    <scope>NUCLEOTIDE SEQUENCE [LARGE SCALE GENOMIC DNA]</scope>
    <source>
        <strain evidence="9">NIES-2863</strain>
    </source>
</reference>
<comment type="similarity">
    <text evidence="2">Belongs to the glycosyltransferase 31 family. Beta3-Gal-T subfamily.</text>
</comment>
<dbReference type="AlphaFoldDB" id="A0A150GZS9"/>
<keyword evidence="7" id="KW-0732">Signal</keyword>
<evidence type="ECO:0000256" key="2">
    <source>
        <dbReference type="ARBA" id="ARBA00006462"/>
    </source>
</evidence>
<dbReference type="GO" id="GO:0016020">
    <property type="term" value="C:membrane"/>
    <property type="evidence" value="ECO:0007669"/>
    <property type="project" value="UniProtKB-SubCell"/>
</dbReference>
<evidence type="ECO:0008006" key="10">
    <source>
        <dbReference type="Google" id="ProtNLM"/>
    </source>
</evidence>
<protein>
    <recommendedName>
        <fullName evidence="10">Hexosyltransferase</fullName>
    </recommendedName>
</protein>
<keyword evidence="6" id="KW-0472">Membrane</keyword>
<evidence type="ECO:0000256" key="3">
    <source>
        <dbReference type="ARBA" id="ARBA00022692"/>
    </source>
</evidence>
<evidence type="ECO:0000256" key="7">
    <source>
        <dbReference type="SAM" id="SignalP"/>
    </source>
</evidence>
<evidence type="ECO:0000256" key="6">
    <source>
        <dbReference type="ARBA" id="ARBA00023136"/>
    </source>
</evidence>
<keyword evidence="9" id="KW-1185">Reference proteome</keyword>
<keyword evidence="3" id="KW-0812">Transmembrane</keyword>